<gene>
    <name evidence="2" type="ORF">A2188_02420</name>
</gene>
<protein>
    <recommendedName>
        <fullName evidence="1">Transposase IS200-like domain-containing protein</fullName>
    </recommendedName>
</protein>
<reference evidence="2 3" key="1">
    <citation type="journal article" date="2016" name="Nat. Commun.">
        <title>Thousands of microbial genomes shed light on interconnected biogeochemical processes in an aquifer system.</title>
        <authorList>
            <person name="Anantharaman K."/>
            <person name="Brown C.T."/>
            <person name="Hug L.A."/>
            <person name="Sharon I."/>
            <person name="Castelle C.J."/>
            <person name="Probst A.J."/>
            <person name="Thomas B.C."/>
            <person name="Singh A."/>
            <person name="Wilkins M.J."/>
            <person name="Karaoz U."/>
            <person name="Brodie E.L."/>
            <person name="Williams K.H."/>
            <person name="Hubbard S.S."/>
            <person name="Banfield J.F."/>
        </authorList>
    </citation>
    <scope>NUCLEOTIDE SEQUENCE [LARGE SCALE GENOMIC DNA]</scope>
</reference>
<dbReference type="PANTHER" id="PTHR34322:SF2">
    <property type="entry name" value="TRANSPOSASE IS200-LIKE DOMAIN-CONTAINING PROTEIN"/>
    <property type="match status" value="1"/>
</dbReference>
<dbReference type="Gene3D" id="3.30.70.1290">
    <property type="entry name" value="Transposase IS200-like"/>
    <property type="match status" value="1"/>
</dbReference>
<accession>A0A1F8CIX7</accession>
<organism evidence="2 3">
    <name type="scientific">Candidatus Woesebacteria bacterium RIFOXYA1_FULL_43_9</name>
    <dbReference type="NCBI Taxonomy" id="1802534"/>
    <lineage>
        <taxon>Bacteria</taxon>
        <taxon>Candidatus Woeseibacteriota</taxon>
    </lineage>
</organism>
<evidence type="ECO:0000259" key="1">
    <source>
        <dbReference type="SMART" id="SM01321"/>
    </source>
</evidence>
<dbReference type="GO" id="GO:0006313">
    <property type="term" value="P:DNA transposition"/>
    <property type="evidence" value="ECO:0007669"/>
    <property type="project" value="InterPro"/>
</dbReference>
<dbReference type="InterPro" id="IPR036515">
    <property type="entry name" value="Transposase_17_sf"/>
</dbReference>
<comment type="caution">
    <text evidence="2">The sequence shown here is derived from an EMBL/GenBank/DDBJ whole genome shotgun (WGS) entry which is preliminary data.</text>
</comment>
<evidence type="ECO:0000313" key="3">
    <source>
        <dbReference type="Proteomes" id="UP000179241"/>
    </source>
</evidence>
<dbReference type="AlphaFoldDB" id="A0A1F8CIX7"/>
<dbReference type="SUPFAM" id="SSF143422">
    <property type="entry name" value="Transposase IS200-like"/>
    <property type="match status" value="1"/>
</dbReference>
<sequence>MPARNSRKIYYENGFYHVYNRGVEKRPIFEDQQDISVFLSYLKEYLAYRDDNLLANKLSAGGLPWREREEYRSRLQLNNFFDEISLLCYGLMPNHFHFLLRQKQERSMDTLMNSLGTRYTMYFNRKYKRVGSLYQGVYKAVEVDSEEYLLYLSKYIHYQTLVIDYPSSFEDYVGRRKTDWINTDVILSYFSKKNDRNSYEAFVKGVDFEGLSQVKDLVLED</sequence>
<dbReference type="GO" id="GO:0004803">
    <property type="term" value="F:transposase activity"/>
    <property type="evidence" value="ECO:0007669"/>
    <property type="project" value="InterPro"/>
</dbReference>
<name>A0A1F8CIX7_9BACT</name>
<dbReference type="GO" id="GO:0003677">
    <property type="term" value="F:DNA binding"/>
    <property type="evidence" value="ECO:0007669"/>
    <property type="project" value="InterPro"/>
</dbReference>
<dbReference type="Pfam" id="PF01797">
    <property type="entry name" value="Y1_Tnp"/>
    <property type="match status" value="1"/>
</dbReference>
<dbReference type="SMART" id="SM01321">
    <property type="entry name" value="Y1_Tnp"/>
    <property type="match status" value="1"/>
</dbReference>
<proteinExistence type="predicted"/>
<dbReference type="EMBL" id="MGHU01000061">
    <property type="protein sequence ID" value="OGM76222.1"/>
    <property type="molecule type" value="Genomic_DNA"/>
</dbReference>
<dbReference type="InterPro" id="IPR002686">
    <property type="entry name" value="Transposase_17"/>
</dbReference>
<dbReference type="PANTHER" id="PTHR34322">
    <property type="entry name" value="TRANSPOSASE, Y1_TNP DOMAIN-CONTAINING"/>
    <property type="match status" value="1"/>
</dbReference>
<evidence type="ECO:0000313" key="2">
    <source>
        <dbReference type="EMBL" id="OGM76222.1"/>
    </source>
</evidence>
<feature type="domain" description="Transposase IS200-like" evidence="1">
    <location>
        <begin position="11"/>
        <end position="159"/>
    </location>
</feature>
<dbReference type="Proteomes" id="UP000179241">
    <property type="component" value="Unassembled WGS sequence"/>
</dbReference>